<reference evidence="1" key="1">
    <citation type="journal article" date="2020" name="Phytopathology">
        <title>Genome sequence of the chestnut blight fungus Cryphonectria parasitica EP155: A fundamental resource for an archetypical invasive plant pathogen.</title>
        <authorList>
            <person name="Crouch J.A."/>
            <person name="Dawe A."/>
            <person name="Aerts A."/>
            <person name="Barry K."/>
            <person name="Churchill A.C.L."/>
            <person name="Grimwood J."/>
            <person name="Hillman B."/>
            <person name="Milgroom M.G."/>
            <person name="Pangilinan J."/>
            <person name="Smith M."/>
            <person name="Salamov A."/>
            <person name="Schmutz J."/>
            <person name="Yadav J."/>
            <person name="Grigoriev I.V."/>
            <person name="Nuss D."/>
        </authorList>
    </citation>
    <scope>NUCLEOTIDE SEQUENCE</scope>
    <source>
        <strain evidence="1">EP155</strain>
    </source>
</reference>
<dbReference type="OrthoDB" id="436852at2759"/>
<protein>
    <submittedName>
        <fullName evidence="1">Uncharacterized protein</fullName>
    </submittedName>
</protein>
<dbReference type="RefSeq" id="XP_040774512.1">
    <property type="nucleotide sequence ID" value="XM_040925711.1"/>
</dbReference>
<dbReference type="EMBL" id="MU032349">
    <property type="protein sequence ID" value="KAF3763551.1"/>
    <property type="molecule type" value="Genomic_DNA"/>
</dbReference>
<evidence type="ECO:0000313" key="1">
    <source>
        <dbReference type="EMBL" id="KAF3763551.1"/>
    </source>
</evidence>
<gene>
    <name evidence="1" type="ORF">M406DRAFT_74143</name>
</gene>
<evidence type="ECO:0000313" key="2">
    <source>
        <dbReference type="Proteomes" id="UP000803844"/>
    </source>
</evidence>
<dbReference type="Proteomes" id="UP000803844">
    <property type="component" value="Unassembled WGS sequence"/>
</dbReference>
<name>A0A9P5CMX9_CRYP1</name>
<dbReference type="GeneID" id="63842840"/>
<proteinExistence type="predicted"/>
<dbReference type="AlphaFoldDB" id="A0A9P5CMX9"/>
<sequence length="111" mass="12933">MTGPPSHAATREDRARINKDAYHNTQIRAIFSSSRMLFFETQAKHSFTRLVTAYNIDNYLRDLFSERAHLGYMLKRWNTMSVWDMAIQKSAAALTDQDLKAGQKTWLYVDK</sequence>
<accession>A0A9P5CMX9</accession>
<organism evidence="1 2">
    <name type="scientific">Cryphonectria parasitica (strain ATCC 38755 / EP155)</name>
    <dbReference type="NCBI Taxonomy" id="660469"/>
    <lineage>
        <taxon>Eukaryota</taxon>
        <taxon>Fungi</taxon>
        <taxon>Dikarya</taxon>
        <taxon>Ascomycota</taxon>
        <taxon>Pezizomycotina</taxon>
        <taxon>Sordariomycetes</taxon>
        <taxon>Sordariomycetidae</taxon>
        <taxon>Diaporthales</taxon>
        <taxon>Cryphonectriaceae</taxon>
        <taxon>Cryphonectria-Endothia species complex</taxon>
        <taxon>Cryphonectria</taxon>
    </lineage>
</organism>
<comment type="caution">
    <text evidence="1">The sequence shown here is derived from an EMBL/GenBank/DDBJ whole genome shotgun (WGS) entry which is preliminary data.</text>
</comment>
<keyword evidence="2" id="KW-1185">Reference proteome</keyword>